<organism evidence="2 3">
    <name type="scientific">Vigna unguiculata</name>
    <name type="common">Cowpea</name>
    <dbReference type="NCBI Taxonomy" id="3917"/>
    <lineage>
        <taxon>Eukaryota</taxon>
        <taxon>Viridiplantae</taxon>
        <taxon>Streptophyta</taxon>
        <taxon>Embryophyta</taxon>
        <taxon>Tracheophyta</taxon>
        <taxon>Spermatophyta</taxon>
        <taxon>Magnoliopsida</taxon>
        <taxon>eudicotyledons</taxon>
        <taxon>Gunneridae</taxon>
        <taxon>Pentapetalae</taxon>
        <taxon>rosids</taxon>
        <taxon>fabids</taxon>
        <taxon>Fabales</taxon>
        <taxon>Fabaceae</taxon>
        <taxon>Papilionoideae</taxon>
        <taxon>50 kb inversion clade</taxon>
        <taxon>NPAAA clade</taxon>
        <taxon>indigoferoid/millettioid clade</taxon>
        <taxon>Phaseoleae</taxon>
        <taxon>Vigna</taxon>
    </lineage>
</organism>
<reference evidence="2 3" key="1">
    <citation type="submission" date="2019-04" db="EMBL/GenBank/DDBJ databases">
        <title>An improved genome assembly and genetic linkage map for asparagus bean, Vigna unguiculata ssp. sesquipedialis.</title>
        <authorList>
            <person name="Xia Q."/>
            <person name="Zhang R."/>
            <person name="Dong Y."/>
        </authorList>
    </citation>
    <scope>NUCLEOTIDE SEQUENCE [LARGE SCALE GENOMIC DNA]</scope>
    <source>
        <tissue evidence="2">Leaf</tissue>
    </source>
</reference>
<dbReference type="EMBL" id="CP039348">
    <property type="protein sequence ID" value="QCD89415.1"/>
    <property type="molecule type" value="Genomic_DNA"/>
</dbReference>
<keyword evidence="3" id="KW-1185">Reference proteome</keyword>
<accession>A0A4D6LM64</accession>
<feature type="compositionally biased region" description="Polar residues" evidence="1">
    <location>
        <begin position="11"/>
        <end position="25"/>
    </location>
</feature>
<protein>
    <submittedName>
        <fullName evidence="2">Uncharacterized protein</fullName>
    </submittedName>
</protein>
<feature type="compositionally biased region" description="Acidic residues" evidence="1">
    <location>
        <begin position="28"/>
        <end position="38"/>
    </location>
</feature>
<evidence type="ECO:0000313" key="2">
    <source>
        <dbReference type="EMBL" id="QCD89415.1"/>
    </source>
</evidence>
<gene>
    <name evidence="2" type="ORF">DEO72_LG4g359</name>
</gene>
<evidence type="ECO:0000256" key="1">
    <source>
        <dbReference type="SAM" id="MobiDB-lite"/>
    </source>
</evidence>
<feature type="region of interest" description="Disordered" evidence="1">
    <location>
        <begin position="9"/>
        <end position="69"/>
    </location>
</feature>
<name>A0A4D6LM64_VIGUN</name>
<sequence length="69" mass="7160">MSLVMRRIATANGSSRSNPGLNLQQDVAGDDEGEEVAELDAKEGEGATADWNVDGKLDVVEGGEEGKVA</sequence>
<dbReference type="Proteomes" id="UP000501690">
    <property type="component" value="Linkage Group LG4"/>
</dbReference>
<proteinExistence type="predicted"/>
<dbReference type="AlphaFoldDB" id="A0A4D6LM64"/>
<feature type="compositionally biased region" description="Basic and acidic residues" evidence="1">
    <location>
        <begin position="53"/>
        <end position="69"/>
    </location>
</feature>
<evidence type="ECO:0000313" key="3">
    <source>
        <dbReference type="Proteomes" id="UP000501690"/>
    </source>
</evidence>